<keyword evidence="4" id="KW-1185">Reference proteome</keyword>
<dbReference type="PANTHER" id="PTHR13887">
    <property type="entry name" value="GLUTATHIONE S-TRANSFERASE KAPPA"/>
    <property type="match status" value="1"/>
</dbReference>
<dbReference type="AlphaFoldDB" id="A0A8J3YTX9"/>
<comment type="similarity">
    <text evidence="1">Belongs to the thioredoxin family. DsbA subfamily.</text>
</comment>
<dbReference type="InterPro" id="IPR036249">
    <property type="entry name" value="Thioredoxin-like_sf"/>
</dbReference>
<feature type="domain" description="Thioredoxin" evidence="2">
    <location>
        <begin position="1"/>
        <end position="153"/>
    </location>
</feature>
<accession>A0A8J3YTX9</accession>
<dbReference type="PANTHER" id="PTHR13887:SF55">
    <property type="entry name" value="SLR0313 PROTEIN"/>
    <property type="match status" value="1"/>
</dbReference>
<dbReference type="Gene3D" id="3.40.30.10">
    <property type="entry name" value="Glutaredoxin"/>
    <property type="match status" value="1"/>
</dbReference>
<dbReference type="InterPro" id="IPR012336">
    <property type="entry name" value="Thioredoxin-like_fold"/>
</dbReference>
<dbReference type="EMBL" id="BOPF01000037">
    <property type="protein sequence ID" value="GIJ50582.1"/>
    <property type="molecule type" value="Genomic_DNA"/>
</dbReference>
<comment type="caution">
    <text evidence="3">The sequence shown here is derived from an EMBL/GenBank/DDBJ whole genome shotgun (WGS) entry which is preliminary data.</text>
</comment>
<dbReference type="PROSITE" id="PS51352">
    <property type="entry name" value="THIOREDOXIN_2"/>
    <property type="match status" value="1"/>
</dbReference>
<name>A0A8J3YTX9_9ACTN</name>
<evidence type="ECO:0000256" key="1">
    <source>
        <dbReference type="ARBA" id="ARBA00005791"/>
    </source>
</evidence>
<gene>
    <name evidence="3" type="ORF">Val02_74680</name>
</gene>
<dbReference type="SUPFAM" id="SSF52833">
    <property type="entry name" value="Thioredoxin-like"/>
    <property type="match status" value="1"/>
</dbReference>
<reference evidence="3" key="1">
    <citation type="submission" date="2021-01" db="EMBL/GenBank/DDBJ databases">
        <title>Whole genome shotgun sequence of Virgisporangium aliadipatigenens NBRC 105644.</title>
        <authorList>
            <person name="Komaki H."/>
            <person name="Tamura T."/>
        </authorList>
    </citation>
    <scope>NUCLEOTIDE SEQUENCE</scope>
    <source>
        <strain evidence="3">NBRC 105644</strain>
    </source>
</reference>
<dbReference type="Pfam" id="PF13462">
    <property type="entry name" value="Thioredoxin_4"/>
    <property type="match status" value="1"/>
</dbReference>
<sequence length="161" mass="17823">MTLVEYGDYQCPYCARAHTTVQELLHQRTNLIRFAYRHFPLTNVHPYAEAAAETAEAAGVRGRFWPVHDWLFANQDRLNPVTLIAALADLGLDVQAIAGEIRNHHFLDKVQSDFVSGIRSGVNGTPTFFINAMRYDGGHSLSELVTAVDAAARAPNTSNAR</sequence>
<protein>
    <recommendedName>
        <fullName evidence="2">Thioredoxin domain-containing protein</fullName>
    </recommendedName>
</protein>
<dbReference type="InterPro" id="IPR013766">
    <property type="entry name" value="Thioredoxin_domain"/>
</dbReference>
<proteinExistence type="inferred from homology"/>
<dbReference type="Proteomes" id="UP000619260">
    <property type="component" value="Unassembled WGS sequence"/>
</dbReference>
<evidence type="ECO:0000313" key="4">
    <source>
        <dbReference type="Proteomes" id="UP000619260"/>
    </source>
</evidence>
<organism evidence="3 4">
    <name type="scientific">Virgisporangium aliadipatigenens</name>
    <dbReference type="NCBI Taxonomy" id="741659"/>
    <lineage>
        <taxon>Bacteria</taxon>
        <taxon>Bacillati</taxon>
        <taxon>Actinomycetota</taxon>
        <taxon>Actinomycetes</taxon>
        <taxon>Micromonosporales</taxon>
        <taxon>Micromonosporaceae</taxon>
        <taxon>Virgisporangium</taxon>
    </lineage>
</organism>
<evidence type="ECO:0000259" key="2">
    <source>
        <dbReference type="PROSITE" id="PS51352"/>
    </source>
</evidence>
<evidence type="ECO:0000313" key="3">
    <source>
        <dbReference type="EMBL" id="GIJ50582.1"/>
    </source>
</evidence>